<dbReference type="AlphaFoldDB" id="A0AAE1Z4N0"/>
<feature type="transmembrane region" description="Helical" evidence="2">
    <location>
        <begin position="207"/>
        <end position="229"/>
    </location>
</feature>
<gene>
    <name evidence="3" type="ORF">MN116_008992</name>
</gene>
<evidence type="ECO:0000313" key="3">
    <source>
        <dbReference type="EMBL" id="KAK4467480.1"/>
    </source>
</evidence>
<protein>
    <submittedName>
        <fullName evidence="3">Uncharacterized protein</fullName>
    </submittedName>
</protein>
<evidence type="ECO:0000256" key="1">
    <source>
        <dbReference type="SAM" id="MobiDB-lite"/>
    </source>
</evidence>
<dbReference type="Proteomes" id="UP001292079">
    <property type="component" value="Unassembled WGS sequence"/>
</dbReference>
<proteinExistence type="predicted"/>
<feature type="region of interest" description="Disordered" evidence="1">
    <location>
        <begin position="244"/>
        <end position="274"/>
    </location>
</feature>
<dbReference type="EMBL" id="JALJAT010000042">
    <property type="protein sequence ID" value="KAK4467480.1"/>
    <property type="molecule type" value="Genomic_DNA"/>
</dbReference>
<reference evidence="3" key="2">
    <citation type="journal article" date="2023" name="Infect Dis Poverty">
        <title>Chromosome-scale genome of the human blood fluke Schistosoma mekongi and its implications for public health.</title>
        <authorList>
            <person name="Zhou M."/>
            <person name="Xu L."/>
            <person name="Xu D."/>
            <person name="Chen W."/>
            <person name="Khan J."/>
            <person name="Hu Y."/>
            <person name="Huang H."/>
            <person name="Wei H."/>
            <person name="Zhang Y."/>
            <person name="Chusongsang P."/>
            <person name="Tanasarnprasert K."/>
            <person name="Hu X."/>
            <person name="Limpanont Y."/>
            <person name="Lv Z."/>
        </authorList>
    </citation>
    <scope>NUCLEOTIDE SEQUENCE</scope>
    <source>
        <strain evidence="3">LV_2022a</strain>
    </source>
</reference>
<comment type="caution">
    <text evidence="3">The sequence shown here is derived from an EMBL/GenBank/DDBJ whole genome shotgun (WGS) entry which is preliminary data.</text>
</comment>
<organism evidence="3 4">
    <name type="scientific">Schistosoma mekongi</name>
    <name type="common">Parasitic worm</name>
    <dbReference type="NCBI Taxonomy" id="38744"/>
    <lineage>
        <taxon>Eukaryota</taxon>
        <taxon>Metazoa</taxon>
        <taxon>Spiralia</taxon>
        <taxon>Lophotrochozoa</taxon>
        <taxon>Platyhelminthes</taxon>
        <taxon>Trematoda</taxon>
        <taxon>Digenea</taxon>
        <taxon>Strigeidida</taxon>
        <taxon>Schistosomatoidea</taxon>
        <taxon>Schistosomatidae</taxon>
        <taxon>Schistosoma</taxon>
    </lineage>
</organism>
<keyword evidence="2" id="KW-0812">Transmembrane</keyword>
<evidence type="ECO:0000313" key="4">
    <source>
        <dbReference type="Proteomes" id="UP001292079"/>
    </source>
</evidence>
<keyword evidence="2" id="KW-1133">Transmembrane helix</keyword>
<accession>A0AAE1Z4N0</accession>
<sequence length="449" mass="49902">MHLEQSFHNILNHGIPSLPFNNPTLVKFSLINYISLFFMINSSADSEMDDLDDDGNRLVRRKWCPWSSWSPCSPTKCFSGFVNKNPFWPKVEEFSIDDGTQITRCVLPPANHTKKPSRAYVQQSIRGQHKILIPEKQRFRTCDCQSVSLLNVFRLVSRHECLPGDTVFECSECRPNEKIHSNRDSDSDADLIPYCSYEQSGFQLYKILGGIIGAIGIVCLLVCLIRFLVKQICGNRRLRDRSVCGGGSTNGNGSASNRNGRRRNRSPQLQNSTREDAAAEYLYNHRNTGAYPVGIGNVDLPPAYTDVVKLSTIDTVPSANANHNNNNTIPDAFPFSLLQNEYQATNPSFLPKSSSNLQTRRFSCSLYDTAEQTATSSQTLNVIASNTPPPPSYEEIVAMKTYDEHYNPIISGNTMNIAQMTPLTEDTVTATTTTTTNGSSNVNTGSSIV</sequence>
<reference evidence="3" key="1">
    <citation type="submission" date="2022-04" db="EMBL/GenBank/DDBJ databases">
        <authorList>
            <person name="Xu L."/>
            <person name="Lv Z."/>
        </authorList>
    </citation>
    <scope>NUCLEOTIDE SEQUENCE</scope>
    <source>
        <strain evidence="3">LV_2022a</strain>
    </source>
</reference>
<keyword evidence="4" id="KW-1185">Reference proteome</keyword>
<name>A0AAE1Z4N0_SCHME</name>
<keyword evidence="2" id="KW-0472">Membrane</keyword>
<evidence type="ECO:0000256" key="2">
    <source>
        <dbReference type="SAM" id="Phobius"/>
    </source>
</evidence>